<gene>
    <name evidence="3" type="ORF">B0A55_03630</name>
</gene>
<proteinExistence type="predicted"/>
<comment type="caution">
    <text evidence="3">The sequence shown here is derived from an EMBL/GenBank/DDBJ whole genome shotgun (WGS) entry which is preliminary data.</text>
</comment>
<feature type="region of interest" description="Disordered" evidence="1">
    <location>
        <begin position="1"/>
        <end position="94"/>
    </location>
</feature>
<feature type="compositionally biased region" description="Polar residues" evidence="1">
    <location>
        <begin position="1"/>
        <end position="14"/>
    </location>
</feature>
<accession>A0A4U0XM36</accession>
<dbReference type="Proteomes" id="UP000309340">
    <property type="component" value="Unassembled WGS sequence"/>
</dbReference>
<name>A0A4U0XM36_9PEZI</name>
<organism evidence="3 4">
    <name type="scientific">Friedmanniomyces simplex</name>
    <dbReference type="NCBI Taxonomy" id="329884"/>
    <lineage>
        <taxon>Eukaryota</taxon>
        <taxon>Fungi</taxon>
        <taxon>Dikarya</taxon>
        <taxon>Ascomycota</taxon>
        <taxon>Pezizomycotina</taxon>
        <taxon>Dothideomycetes</taxon>
        <taxon>Dothideomycetidae</taxon>
        <taxon>Mycosphaerellales</taxon>
        <taxon>Teratosphaeriaceae</taxon>
        <taxon>Friedmanniomyces</taxon>
    </lineage>
</organism>
<evidence type="ECO:0000313" key="3">
    <source>
        <dbReference type="EMBL" id="TKA78340.1"/>
    </source>
</evidence>
<dbReference type="InterPro" id="IPR056143">
    <property type="entry name" value="DUF7726"/>
</dbReference>
<dbReference type="EMBL" id="NAJQ01000115">
    <property type="protein sequence ID" value="TKA78340.1"/>
    <property type="molecule type" value="Genomic_DNA"/>
</dbReference>
<sequence length="252" mass="28115">MASTSGDTQTQAQPLQERDPDTTTTSNQKPVSFFRSALQSRRANTVKNVTAKRSRKASSSDDKEQSSKKQRTSRTAPPAADISSIHLEGEADEETPIFDTYDDVRKRMNQALPTTTQAALSRTLTELLPKSKVSSHQLAAFLKFKGPQEGAHNPAFYAAYVYFEKLRISEGKKKSAKREKMEQIWGGRRDDNDFKSWHSEGSPLGGFPRTGSHNAHLICLGGERWRLDQYGEVQISGQATSGRVDRKEPAKR</sequence>
<dbReference type="PANTHER" id="PTHR42339:SF1">
    <property type="entry name" value="HISTONE H1"/>
    <property type="match status" value="1"/>
</dbReference>
<dbReference type="PANTHER" id="PTHR42339">
    <property type="entry name" value="HISTONE H1"/>
    <property type="match status" value="1"/>
</dbReference>
<dbReference type="Pfam" id="PF24852">
    <property type="entry name" value="DUF7726"/>
    <property type="match status" value="1"/>
</dbReference>
<feature type="domain" description="DUF7726" evidence="2">
    <location>
        <begin position="96"/>
        <end position="173"/>
    </location>
</feature>
<reference evidence="3 4" key="1">
    <citation type="submission" date="2017-03" db="EMBL/GenBank/DDBJ databases">
        <title>Genomes of endolithic fungi from Antarctica.</title>
        <authorList>
            <person name="Coleine C."/>
            <person name="Masonjones S."/>
            <person name="Stajich J.E."/>
        </authorList>
    </citation>
    <scope>NUCLEOTIDE SEQUENCE [LARGE SCALE GENOMIC DNA]</scope>
    <source>
        <strain evidence="3 4">CCFEE 5184</strain>
    </source>
</reference>
<dbReference type="AlphaFoldDB" id="A0A4U0XM36"/>
<feature type="compositionally biased region" description="Basic and acidic residues" evidence="1">
    <location>
        <begin position="58"/>
        <end position="67"/>
    </location>
</feature>
<keyword evidence="4" id="KW-1185">Reference proteome</keyword>
<dbReference type="OrthoDB" id="2592504at2759"/>
<evidence type="ECO:0000256" key="1">
    <source>
        <dbReference type="SAM" id="MobiDB-lite"/>
    </source>
</evidence>
<feature type="compositionally biased region" description="Polar residues" evidence="1">
    <location>
        <begin position="37"/>
        <end position="48"/>
    </location>
</feature>
<evidence type="ECO:0000313" key="4">
    <source>
        <dbReference type="Proteomes" id="UP000309340"/>
    </source>
</evidence>
<evidence type="ECO:0000259" key="2">
    <source>
        <dbReference type="Pfam" id="PF24852"/>
    </source>
</evidence>
<protein>
    <recommendedName>
        <fullName evidence="2">DUF7726 domain-containing protein</fullName>
    </recommendedName>
</protein>